<dbReference type="Pfam" id="PF07745">
    <property type="entry name" value="Glyco_hydro_53"/>
    <property type="match status" value="1"/>
</dbReference>
<evidence type="ECO:0000256" key="3">
    <source>
        <dbReference type="ARBA" id="ARBA00023295"/>
    </source>
</evidence>
<dbReference type="PROSITE" id="PS51257">
    <property type="entry name" value="PROKAR_LIPOPROTEIN"/>
    <property type="match status" value="1"/>
</dbReference>
<evidence type="ECO:0000313" key="5">
    <source>
        <dbReference type="EMBL" id="QHL88538.1"/>
    </source>
</evidence>
<dbReference type="InterPro" id="IPR011683">
    <property type="entry name" value="Glyco_hydro_53"/>
</dbReference>
<evidence type="ECO:0000256" key="2">
    <source>
        <dbReference type="ARBA" id="ARBA00022801"/>
    </source>
</evidence>
<comment type="similarity">
    <text evidence="1 4">Belongs to the glycosyl hydrolase 53 family.</text>
</comment>
<dbReference type="InterPro" id="IPR017853">
    <property type="entry name" value="GH"/>
</dbReference>
<evidence type="ECO:0000256" key="1">
    <source>
        <dbReference type="ARBA" id="ARBA00010687"/>
    </source>
</evidence>
<dbReference type="Gene3D" id="3.20.20.80">
    <property type="entry name" value="Glycosidases"/>
    <property type="match status" value="1"/>
</dbReference>
<dbReference type="GO" id="GO:0015926">
    <property type="term" value="F:glucosidase activity"/>
    <property type="evidence" value="ECO:0007669"/>
    <property type="project" value="InterPro"/>
</dbReference>
<proteinExistence type="inferred from homology"/>
<comment type="catalytic activity">
    <reaction evidence="4">
        <text>The enzyme specifically hydrolyzes (1-&gt;4)-beta-D-galactosidic linkages in type I arabinogalactans.</text>
        <dbReference type="EC" id="3.2.1.89"/>
    </reaction>
</comment>
<keyword evidence="6" id="KW-1185">Reference proteome</keyword>
<accession>A0A6P1P2B7</accession>
<reference evidence="5 6" key="1">
    <citation type="submission" date="2020-01" db="EMBL/GenBank/DDBJ databases">
        <authorList>
            <person name="Kim M."/>
        </authorList>
    </citation>
    <scope>NUCLEOTIDE SEQUENCE [LARGE SCALE GENOMIC DNA]</scope>
    <source>
        <strain evidence="5 6">BT10</strain>
    </source>
</reference>
<organism evidence="5 6">
    <name type="scientific">Nibribacter ruber</name>
    <dbReference type="NCBI Taxonomy" id="2698458"/>
    <lineage>
        <taxon>Bacteria</taxon>
        <taxon>Pseudomonadati</taxon>
        <taxon>Bacteroidota</taxon>
        <taxon>Cytophagia</taxon>
        <taxon>Cytophagales</taxon>
        <taxon>Hymenobacteraceae</taxon>
        <taxon>Nibribacter</taxon>
    </lineage>
</organism>
<name>A0A6P1P2B7_9BACT</name>
<dbReference type="GO" id="GO:0031218">
    <property type="term" value="F:arabinogalactan endo-1,4-beta-galactosidase activity"/>
    <property type="evidence" value="ECO:0007669"/>
    <property type="project" value="UniProtKB-EC"/>
</dbReference>
<dbReference type="GO" id="GO:0045490">
    <property type="term" value="P:pectin catabolic process"/>
    <property type="evidence" value="ECO:0007669"/>
    <property type="project" value="TreeGrafter"/>
</dbReference>
<dbReference type="KEGG" id="nib:GU926_14280"/>
<dbReference type="EC" id="3.2.1.89" evidence="4"/>
<dbReference type="PANTHER" id="PTHR34983:SF2">
    <property type="entry name" value="ENDO-BETA-1,4-GALACTANASE"/>
    <property type="match status" value="1"/>
</dbReference>
<keyword evidence="2 4" id="KW-0378">Hydrolase</keyword>
<gene>
    <name evidence="5" type="ORF">GU926_14280</name>
</gene>
<dbReference type="EMBL" id="CP047897">
    <property type="protein sequence ID" value="QHL88538.1"/>
    <property type="molecule type" value="Genomic_DNA"/>
</dbReference>
<dbReference type="SUPFAM" id="SSF51445">
    <property type="entry name" value="(Trans)glycosidases"/>
    <property type="match status" value="1"/>
</dbReference>
<sequence>MTVNRYLKTTVVWAVGVLGLASCSKEDAPAPAPVVKPASDFYFGADLSYVNQILDQGGVYQDKGQTQSPYKIFKDHGATLARFRLWHTPTWTKDVYGAEGTQLYSDLADVEKGMRLAKAQGMSVLLDFHYSDTWADPGKQTVPAAWSGIKDPQVLQDSVYQYTKKTLTYLNSKGLMPELVQIGNETNGGMLYTEAPAGFPMASMNQLSNLRQVINSGIKAVRDVSAGSSIKSKVILHVANPQHVEYWFSQVAGVGGVSDFDIIGFSYYPLWHTTVPLTQVSDNIAAWRKKFNKDVILLETAYPWTTNWNDNYANQLGGQPALSGYPYTPTGQLNFMKALTKEVKDGGGKGIVYWEPAWISSNMKDLWGTGSSWENVALFDFMGNPVIGMDYMTATYK</sequence>
<dbReference type="RefSeq" id="WP_160693053.1">
    <property type="nucleotide sequence ID" value="NZ_CP047897.1"/>
</dbReference>
<protein>
    <recommendedName>
        <fullName evidence="4">Arabinogalactan endo-beta-1,4-galactanase</fullName>
        <ecNumber evidence="4">3.2.1.89</ecNumber>
    </recommendedName>
</protein>
<dbReference type="PANTHER" id="PTHR34983">
    <property type="entry name" value="ARABINOGALACTAN ENDO-BETA-1,4-GALACTANASE A"/>
    <property type="match status" value="1"/>
</dbReference>
<dbReference type="AlphaFoldDB" id="A0A6P1P2B7"/>
<evidence type="ECO:0000256" key="4">
    <source>
        <dbReference type="RuleBase" id="RU361192"/>
    </source>
</evidence>
<dbReference type="Proteomes" id="UP000464214">
    <property type="component" value="Chromosome"/>
</dbReference>
<keyword evidence="3 4" id="KW-0326">Glycosidase</keyword>
<evidence type="ECO:0000313" key="6">
    <source>
        <dbReference type="Proteomes" id="UP000464214"/>
    </source>
</evidence>